<dbReference type="Pfam" id="PF03551">
    <property type="entry name" value="PadR"/>
    <property type="match status" value="1"/>
</dbReference>
<dbReference type="SUPFAM" id="SSF46785">
    <property type="entry name" value="Winged helix' DNA-binding domain"/>
    <property type="match status" value="1"/>
</dbReference>
<feature type="compositionally biased region" description="Polar residues" evidence="1">
    <location>
        <begin position="122"/>
        <end position="132"/>
    </location>
</feature>
<dbReference type="InterPro" id="IPR005149">
    <property type="entry name" value="Tscrpt_reg_PadR_N"/>
</dbReference>
<evidence type="ECO:0000259" key="2">
    <source>
        <dbReference type="Pfam" id="PF03551"/>
    </source>
</evidence>
<feature type="region of interest" description="Disordered" evidence="1">
    <location>
        <begin position="105"/>
        <end position="132"/>
    </location>
</feature>
<dbReference type="Gene3D" id="1.10.10.10">
    <property type="entry name" value="Winged helix-like DNA-binding domain superfamily/Winged helix DNA-binding domain"/>
    <property type="match status" value="1"/>
</dbReference>
<evidence type="ECO:0000313" key="4">
    <source>
        <dbReference type="Proteomes" id="UP000612893"/>
    </source>
</evidence>
<evidence type="ECO:0000313" key="3">
    <source>
        <dbReference type="EMBL" id="MBJ7600329.1"/>
    </source>
</evidence>
<accession>A0A934K7J4</accession>
<dbReference type="InterPro" id="IPR036390">
    <property type="entry name" value="WH_DNA-bd_sf"/>
</dbReference>
<dbReference type="Proteomes" id="UP000612893">
    <property type="component" value="Unassembled WGS sequence"/>
</dbReference>
<name>A0A934K7J4_9BACT</name>
<gene>
    <name evidence="3" type="ORF">JF922_19925</name>
</gene>
<dbReference type="RefSeq" id="WP_338204107.1">
    <property type="nucleotide sequence ID" value="NZ_JAEKNR010000198.1"/>
</dbReference>
<protein>
    <submittedName>
        <fullName evidence="3">Helix-turn-helix transcriptional regulator</fullName>
    </submittedName>
</protein>
<comment type="caution">
    <text evidence="3">The sequence shown here is derived from an EMBL/GenBank/DDBJ whole genome shotgun (WGS) entry which is preliminary data.</text>
</comment>
<proteinExistence type="predicted"/>
<feature type="compositionally biased region" description="Basic and acidic residues" evidence="1">
    <location>
        <begin position="105"/>
        <end position="118"/>
    </location>
</feature>
<sequence>MRPCLLLLLKEAPSYGYELLKRLPALGIEKDHASVYRNLRALESEGLVRSGWEGRVKGPDRHRYEITADGEAWLSLWAATVGETQSLLAFYLDRYQACTSERPRLADAGEFRRPDHGPRPPQAQSGQSSTAG</sequence>
<dbReference type="InterPro" id="IPR036388">
    <property type="entry name" value="WH-like_DNA-bd_sf"/>
</dbReference>
<organism evidence="3 4">
    <name type="scientific">Candidatus Nephthysia bennettiae</name>
    <dbReference type="NCBI Taxonomy" id="3127016"/>
    <lineage>
        <taxon>Bacteria</taxon>
        <taxon>Bacillati</taxon>
        <taxon>Candidatus Dormiibacterota</taxon>
        <taxon>Candidatus Dormibacteria</taxon>
        <taxon>Candidatus Dormibacterales</taxon>
        <taxon>Candidatus Dormibacteraceae</taxon>
        <taxon>Candidatus Nephthysia</taxon>
    </lineage>
</organism>
<dbReference type="PANTHER" id="PTHR43252">
    <property type="entry name" value="TRANSCRIPTIONAL REGULATOR YQJI"/>
    <property type="match status" value="1"/>
</dbReference>
<reference evidence="3" key="1">
    <citation type="submission" date="2020-10" db="EMBL/GenBank/DDBJ databases">
        <title>Ca. Dormibacterota MAGs.</title>
        <authorList>
            <person name="Montgomery K."/>
        </authorList>
    </citation>
    <scope>NUCLEOTIDE SEQUENCE [LARGE SCALE GENOMIC DNA]</scope>
    <source>
        <strain evidence="3">SC8812_S17_10</strain>
    </source>
</reference>
<keyword evidence="4" id="KW-1185">Reference proteome</keyword>
<dbReference type="AlphaFoldDB" id="A0A934K7J4"/>
<dbReference type="PANTHER" id="PTHR43252:SF2">
    <property type="entry name" value="TRANSCRIPTION REGULATOR, PADR-LIKE FAMILY"/>
    <property type="match status" value="1"/>
</dbReference>
<evidence type="ECO:0000256" key="1">
    <source>
        <dbReference type="SAM" id="MobiDB-lite"/>
    </source>
</evidence>
<feature type="domain" description="Transcription regulator PadR N-terminal" evidence="2">
    <location>
        <begin position="5"/>
        <end position="74"/>
    </location>
</feature>
<dbReference type="EMBL" id="JAEKNR010000198">
    <property type="protein sequence ID" value="MBJ7600329.1"/>
    <property type="molecule type" value="Genomic_DNA"/>
</dbReference>